<reference evidence="3 4" key="1">
    <citation type="journal article" date="2015" name="Genome Announc.">
        <title>Expanding the biotechnology potential of lactobacilli through comparative genomics of 213 strains and associated genera.</title>
        <authorList>
            <person name="Sun Z."/>
            <person name="Harris H.M."/>
            <person name="McCann A."/>
            <person name="Guo C."/>
            <person name="Argimon S."/>
            <person name="Zhang W."/>
            <person name="Yang X."/>
            <person name="Jeffery I.B."/>
            <person name="Cooney J.C."/>
            <person name="Kagawa T.F."/>
            <person name="Liu W."/>
            <person name="Song Y."/>
            <person name="Salvetti E."/>
            <person name="Wrobel A."/>
            <person name="Rasinkangas P."/>
            <person name="Parkhill J."/>
            <person name="Rea M.C."/>
            <person name="O'Sullivan O."/>
            <person name="Ritari J."/>
            <person name="Douillard F.P."/>
            <person name="Paul Ross R."/>
            <person name="Yang R."/>
            <person name="Briner A.E."/>
            <person name="Felis G.E."/>
            <person name="de Vos W.M."/>
            <person name="Barrangou R."/>
            <person name="Klaenhammer T.R."/>
            <person name="Caufield P.W."/>
            <person name="Cui Y."/>
            <person name="Zhang H."/>
            <person name="O'Toole P.W."/>
        </authorList>
    </citation>
    <scope>NUCLEOTIDE SEQUENCE [LARGE SCALE GENOMIC DNA]</scope>
    <source>
        <strain evidence="3 4">DSM 15945</strain>
    </source>
</reference>
<comment type="caution">
    <text evidence="3">The sequence shown here is derived from an EMBL/GenBank/DDBJ whole genome shotgun (WGS) entry which is preliminary data.</text>
</comment>
<dbReference type="PATRIC" id="fig|1423783.4.peg.512"/>
<name>A0A0R1U047_9LACO</name>
<dbReference type="PANTHER" id="PTHR43031">
    <property type="entry name" value="FAD-DEPENDENT OXIDOREDUCTASE"/>
    <property type="match status" value="1"/>
</dbReference>
<dbReference type="InterPro" id="IPR001763">
    <property type="entry name" value="Rhodanese-like_dom"/>
</dbReference>
<dbReference type="OrthoDB" id="9808735at2"/>
<protein>
    <submittedName>
        <fullName evidence="3">Rhodanese-related sulfurtransferase</fullName>
    </submittedName>
</protein>
<dbReference type="STRING" id="1423783.FC50_GL000496"/>
<keyword evidence="4" id="KW-1185">Reference proteome</keyword>
<dbReference type="Proteomes" id="UP000051922">
    <property type="component" value="Unassembled WGS sequence"/>
</dbReference>
<dbReference type="EMBL" id="AZFJ01000037">
    <property type="protein sequence ID" value="KRL86848.1"/>
    <property type="molecule type" value="Genomic_DNA"/>
</dbReference>
<dbReference type="SUPFAM" id="SSF52821">
    <property type="entry name" value="Rhodanese/Cell cycle control phosphatase"/>
    <property type="match status" value="1"/>
</dbReference>
<proteinExistence type="predicted"/>
<dbReference type="InterPro" id="IPR036873">
    <property type="entry name" value="Rhodanese-like_dom_sf"/>
</dbReference>
<keyword evidence="1" id="KW-0812">Transmembrane</keyword>
<keyword evidence="1" id="KW-0472">Membrane</keyword>
<dbReference type="SMART" id="SM00450">
    <property type="entry name" value="RHOD"/>
    <property type="match status" value="1"/>
</dbReference>
<keyword evidence="1" id="KW-1133">Transmembrane helix</keyword>
<organism evidence="3 4">
    <name type="scientific">Lacticaseibacillus pantheris DSM 15945 = JCM 12539 = NBRC 106106</name>
    <dbReference type="NCBI Taxonomy" id="1423783"/>
    <lineage>
        <taxon>Bacteria</taxon>
        <taxon>Bacillati</taxon>
        <taxon>Bacillota</taxon>
        <taxon>Bacilli</taxon>
        <taxon>Lactobacillales</taxon>
        <taxon>Lactobacillaceae</taxon>
        <taxon>Lacticaseibacillus</taxon>
    </lineage>
</organism>
<evidence type="ECO:0000313" key="3">
    <source>
        <dbReference type="EMBL" id="KRL86848.1"/>
    </source>
</evidence>
<evidence type="ECO:0000259" key="2">
    <source>
        <dbReference type="PROSITE" id="PS50206"/>
    </source>
</evidence>
<accession>A0A0R1U047</accession>
<dbReference type="PANTHER" id="PTHR43031:SF18">
    <property type="entry name" value="RHODANESE-RELATED SULFURTRANSFERASES"/>
    <property type="match status" value="1"/>
</dbReference>
<gene>
    <name evidence="3" type="ORF">FC50_GL000496</name>
</gene>
<feature type="domain" description="Rhodanese" evidence="2">
    <location>
        <begin position="52"/>
        <end position="136"/>
    </location>
</feature>
<feature type="transmembrane region" description="Helical" evidence="1">
    <location>
        <begin position="6"/>
        <end position="29"/>
    </location>
</feature>
<dbReference type="GO" id="GO:0016740">
    <property type="term" value="F:transferase activity"/>
    <property type="evidence" value="ECO:0007669"/>
    <property type="project" value="UniProtKB-KW"/>
</dbReference>
<dbReference type="CDD" id="cd00158">
    <property type="entry name" value="RHOD"/>
    <property type="match status" value="1"/>
</dbReference>
<dbReference type="AlphaFoldDB" id="A0A0R1U047"/>
<dbReference type="Gene3D" id="3.40.250.10">
    <property type="entry name" value="Rhodanese-like domain"/>
    <property type="match status" value="1"/>
</dbReference>
<keyword evidence="3" id="KW-0808">Transferase</keyword>
<dbReference type="Pfam" id="PF00581">
    <property type="entry name" value="Rhodanese"/>
    <property type="match status" value="1"/>
</dbReference>
<dbReference type="PROSITE" id="PS50206">
    <property type="entry name" value="RHODANESE_3"/>
    <property type="match status" value="1"/>
</dbReference>
<evidence type="ECO:0000256" key="1">
    <source>
        <dbReference type="SAM" id="Phobius"/>
    </source>
</evidence>
<sequence length="140" mass="16041">MFAKGLSIINSVVIAVGIVLIFWAANWFYKYVVTRRLRSVGGEINADEFEQNMRKAQIIDLRETNDFNGGHILGARSMPLTQFKDRMTGLRQDLPVYLYDTTGSMSIRAAQMLKKAGFTQVYWLKKGYADWSGKTKKNKY</sequence>
<dbReference type="InterPro" id="IPR050229">
    <property type="entry name" value="GlpE_sulfurtransferase"/>
</dbReference>
<evidence type="ECO:0000313" key="4">
    <source>
        <dbReference type="Proteomes" id="UP000051922"/>
    </source>
</evidence>